<dbReference type="InterPro" id="IPR011545">
    <property type="entry name" value="DEAD/DEAH_box_helicase_dom"/>
</dbReference>
<evidence type="ECO:0000256" key="2">
    <source>
        <dbReference type="ARBA" id="ARBA00022741"/>
    </source>
</evidence>
<dbReference type="InterPro" id="IPR036770">
    <property type="entry name" value="Ankyrin_rpt-contain_sf"/>
</dbReference>
<evidence type="ECO:0000259" key="8">
    <source>
        <dbReference type="PROSITE" id="PS51194"/>
    </source>
</evidence>
<sequence>MQVFCPDSEQTLDPWTAFSDCSFQPSLARALAALGFEAPSPIQAYCWPLILSGRDVVGVAETGSGKTLAFLVPVTPPAAGNKTANPAMLVLAPTRELASQIESEAQKIGQVLAIRSCCLYGGVDFKRQIKDLSQTPALVVACPGRLKDMAVRKHICRLSDTCFLALDEADRMLDMGFEEDVRDIVGLLPESRQTVLFTATLPKNVLNIIGCFTKNAIRVHQRGHEGAKCNPRVSQDVRVCWSQAEKIAALLGFLGTLPAGSRVLVFVNTKAAISEVCKDLRHAGLAPVSLHGDLEQSERERALKEFRSGDSCLAVATDVASRGLDVRDVQGVVCFDASKDTDTHVHRVGRTGGAGASGKALTLVQSSKRADLRMAQCIFGLMGENGQTVDPKIVREVEACLDKKMDVVEDGTGLLIAADSSDEDDDSDGSDRDVSLEAAIWSPWYKRSCDFSADATLTPSFMAGAAGASGLMRSLSVPVCSGASDIGSVLSGTTYLQNEVEHMFGHAAARDISAKMCNDTVRSGCRLLTHDQSSTNAFKPYRWMVFRRVPLTDIASMFNQFAPIHGSVGRDFVWHVVVHELARTRAGKVRVVTNYFKSNISLVYDYIRDAFQLLDEDDPAIIEAAMSTESVVTVLRLYFETGDTQNPRFYHNMTKVNLWPAGTLLHHCCESGFSRCVAYLLNQHSPQTAPREKPWFQLADPFYLEPSWKNSAFHSAAWAGQSEVMNELVRWCRSQQCVSKIRHLCDKKGNSPLDLVELRIKNMQWRSGQDASRYNATFNSLAPIFGRTSLKHVSGQALELERSILTTDHLDQRHRLELPSGDLSFKDLVRVVTIYGNLLSGEVDTLLLSRVDIKPLSSGEDEQSVCREFVSLARSCRRVAFVNCYVHPATSIHICRAVSHQLLKLRDGVKVTWESFAFPSWLVCSSTLWGVRPKGFNEISLGHQRAENRTSEHVVSSKFQVQFNLV</sequence>
<dbReference type="PROSITE" id="PS51194">
    <property type="entry name" value="HELICASE_CTER"/>
    <property type="match status" value="1"/>
</dbReference>
<organism evidence="10 11">
    <name type="scientific">Prorocentrum cordatum</name>
    <dbReference type="NCBI Taxonomy" id="2364126"/>
    <lineage>
        <taxon>Eukaryota</taxon>
        <taxon>Sar</taxon>
        <taxon>Alveolata</taxon>
        <taxon>Dinophyceae</taxon>
        <taxon>Prorocentrales</taxon>
        <taxon>Prorocentraceae</taxon>
        <taxon>Prorocentrum</taxon>
    </lineage>
</organism>
<evidence type="ECO:0000256" key="1">
    <source>
        <dbReference type="ARBA" id="ARBA00012552"/>
    </source>
</evidence>
<dbReference type="SMART" id="SM00490">
    <property type="entry name" value="HELICc"/>
    <property type="match status" value="1"/>
</dbReference>
<accession>A0ABN9XDS7</accession>
<feature type="short sequence motif" description="Q motif" evidence="6">
    <location>
        <begin position="16"/>
        <end position="44"/>
    </location>
</feature>
<keyword evidence="3" id="KW-0378">Hydrolase</keyword>
<feature type="domain" description="Helicase C-terminal" evidence="8">
    <location>
        <begin position="246"/>
        <end position="397"/>
    </location>
</feature>
<keyword evidence="11" id="KW-1185">Reference proteome</keyword>
<evidence type="ECO:0000256" key="5">
    <source>
        <dbReference type="ARBA" id="ARBA00022840"/>
    </source>
</evidence>
<protein>
    <recommendedName>
        <fullName evidence="1">RNA helicase</fullName>
        <ecNumber evidence="1">3.6.4.13</ecNumber>
    </recommendedName>
</protein>
<dbReference type="SMART" id="SM00487">
    <property type="entry name" value="DEXDc"/>
    <property type="match status" value="1"/>
</dbReference>
<keyword evidence="5" id="KW-0067">ATP-binding</keyword>
<comment type="caution">
    <text evidence="10">The sequence shown here is derived from an EMBL/GenBank/DDBJ whole genome shotgun (WGS) entry which is preliminary data.</text>
</comment>
<feature type="domain" description="Helicase ATP-binding" evidence="7">
    <location>
        <begin position="47"/>
        <end position="219"/>
    </location>
</feature>
<gene>
    <name evidence="10" type="ORF">PCOR1329_LOCUS75845</name>
</gene>
<dbReference type="SUPFAM" id="SSF52540">
    <property type="entry name" value="P-loop containing nucleoside triphosphate hydrolases"/>
    <property type="match status" value="2"/>
</dbReference>
<evidence type="ECO:0000259" key="7">
    <source>
        <dbReference type="PROSITE" id="PS51192"/>
    </source>
</evidence>
<name>A0ABN9XDS7_9DINO</name>
<evidence type="ECO:0000313" key="11">
    <source>
        <dbReference type="Proteomes" id="UP001189429"/>
    </source>
</evidence>
<dbReference type="EC" id="3.6.4.13" evidence="1"/>
<keyword evidence="2" id="KW-0547">Nucleotide-binding</keyword>
<dbReference type="PROSITE" id="PS51192">
    <property type="entry name" value="HELICASE_ATP_BIND_1"/>
    <property type="match status" value="1"/>
</dbReference>
<dbReference type="InterPro" id="IPR044742">
    <property type="entry name" value="DEAD/DEAH_RhlB"/>
</dbReference>
<feature type="domain" description="DEAD-box RNA helicase Q" evidence="9">
    <location>
        <begin position="16"/>
        <end position="44"/>
    </location>
</feature>
<dbReference type="Proteomes" id="UP001189429">
    <property type="component" value="Unassembled WGS sequence"/>
</dbReference>
<evidence type="ECO:0000256" key="6">
    <source>
        <dbReference type="PROSITE-ProRule" id="PRU00552"/>
    </source>
</evidence>
<dbReference type="InterPro" id="IPR001650">
    <property type="entry name" value="Helicase_C-like"/>
</dbReference>
<proteinExistence type="predicted"/>
<dbReference type="EMBL" id="CAUYUJ010020381">
    <property type="protein sequence ID" value="CAK0897772.1"/>
    <property type="molecule type" value="Genomic_DNA"/>
</dbReference>
<evidence type="ECO:0000313" key="10">
    <source>
        <dbReference type="EMBL" id="CAK0897772.1"/>
    </source>
</evidence>
<dbReference type="CDD" id="cd00268">
    <property type="entry name" value="DEADc"/>
    <property type="match status" value="1"/>
</dbReference>
<dbReference type="CDD" id="cd18787">
    <property type="entry name" value="SF2_C_DEAD"/>
    <property type="match status" value="1"/>
</dbReference>
<reference evidence="10" key="1">
    <citation type="submission" date="2023-10" db="EMBL/GenBank/DDBJ databases">
        <authorList>
            <person name="Chen Y."/>
            <person name="Shah S."/>
            <person name="Dougan E. K."/>
            <person name="Thang M."/>
            <person name="Chan C."/>
        </authorList>
    </citation>
    <scope>NUCLEOTIDE SEQUENCE [LARGE SCALE GENOMIC DNA]</scope>
</reference>
<dbReference type="Gene3D" id="1.25.40.20">
    <property type="entry name" value="Ankyrin repeat-containing domain"/>
    <property type="match status" value="1"/>
</dbReference>
<evidence type="ECO:0000256" key="3">
    <source>
        <dbReference type="ARBA" id="ARBA00022801"/>
    </source>
</evidence>
<dbReference type="Gene3D" id="3.40.50.300">
    <property type="entry name" value="P-loop containing nucleotide triphosphate hydrolases"/>
    <property type="match status" value="2"/>
</dbReference>
<keyword evidence="4" id="KW-0347">Helicase</keyword>
<dbReference type="InterPro" id="IPR014014">
    <property type="entry name" value="RNA_helicase_DEAD_Q_motif"/>
</dbReference>
<dbReference type="SUPFAM" id="SSF48403">
    <property type="entry name" value="Ankyrin repeat"/>
    <property type="match status" value="1"/>
</dbReference>
<dbReference type="Pfam" id="PF00270">
    <property type="entry name" value="DEAD"/>
    <property type="match status" value="1"/>
</dbReference>
<dbReference type="InterPro" id="IPR014001">
    <property type="entry name" value="Helicase_ATP-bd"/>
</dbReference>
<evidence type="ECO:0000259" key="9">
    <source>
        <dbReference type="PROSITE" id="PS51195"/>
    </source>
</evidence>
<dbReference type="InterPro" id="IPR027417">
    <property type="entry name" value="P-loop_NTPase"/>
</dbReference>
<dbReference type="PROSITE" id="PS51195">
    <property type="entry name" value="Q_MOTIF"/>
    <property type="match status" value="1"/>
</dbReference>
<dbReference type="Pfam" id="PF00271">
    <property type="entry name" value="Helicase_C"/>
    <property type="match status" value="1"/>
</dbReference>
<dbReference type="PANTHER" id="PTHR47958">
    <property type="entry name" value="ATP-DEPENDENT RNA HELICASE DBP3"/>
    <property type="match status" value="1"/>
</dbReference>
<evidence type="ECO:0000256" key="4">
    <source>
        <dbReference type="ARBA" id="ARBA00022806"/>
    </source>
</evidence>